<accession>A0A1Q5U1T6</accession>
<organism evidence="1 2">
    <name type="scientific">Penicillium subrubescens</name>
    <dbReference type="NCBI Taxonomy" id="1316194"/>
    <lineage>
        <taxon>Eukaryota</taxon>
        <taxon>Fungi</taxon>
        <taxon>Dikarya</taxon>
        <taxon>Ascomycota</taxon>
        <taxon>Pezizomycotina</taxon>
        <taxon>Eurotiomycetes</taxon>
        <taxon>Eurotiomycetidae</taxon>
        <taxon>Eurotiales</taxon>
        <taxon>Aspergillaceae</taxon>
        <taxon>Penicillium</taxon>
    </lineage>
</organism>
<comment type="caution">
    <text evidence="1">The sequence shown here is derived from an EMBL/GenBank/DDBJ whole genome shotgun (WGS) entry which is preliminary data.</text>
</comment>
<keyword evidence="2" id="KW-1185">Reference proteome</keyword>
<evidence type="ECO:0000313" key="1">
    <source>
        <dbReference type="EMBL" id="OKP06448.1"/>
    </source>
</evidence>
<proteinExistence type="predicted"/>
<sequence length="53" mass="5637">MLDLGLRTDEPESIVFDSVQNGESPITLPGRLAGHTTGTKACDISIKWGLAPQ</sequence>
<reference evidence="1 2" key="1">
    <citation type="submission" date="2016-10" db="EMBL/GenBank/DDBJ databases">
        <title>Genome sequence of the ascomycete fungus Penicillium subrubescens.</title>
        <authorList>
            <person name="De Vries R.P."/>
            <person name="Peng M."/>
            <person name="Dilokpimol A."/>
            <person name="Hilden K."/>
            <person name="Makela M.R."/>
            <person name="Grigoriev I."/>
            <person name="Riley R."/>
            <person name="Granchi Z."/>
        </authorList>
    </citation>
    <scope>NUCLEOTIDE SEQUENCE [LARGE SCALE GENOMIC DNA]</scope>
    <source>
        <strain evidence="1 2">CBS 132785</strain>
    </source>
</reference>
<dbReference type="EMBL" id="MNBE01000598">
    <property type="protein sequence ID" value="OKP06448.1"/>
    <property type="molecule type" value="Genomic_DNA"/>
</dbReference>
<evidence type="ECO:0000313" key="2">
    <source>
        <dbReference type="Proteomes" id="UP000186955"/>
    </source>
</evidence>
<dbReference type="Proteomes" id="UP000186955">
    <property type="component" value="Unassembled WGS sequence"/>
</dbReference>
<protein>
    <submittedName>
        <fullName evidence="1">Uncharacterized protein</fullName>
    </submittedName>
</protein>
<name>A0A1Q5U1T6_9EURO</name>
<dbReference type="AlphaFoldDB" id="A0A1Q5U1T6"/>
<gene>
    <name evidence="1" type="ORF">PENSUB_6438</name>
</gene>